<dbReference type="Proteomes" id="UP001243623">
    <property type="component" value="Chromosome"/>
</dbReference>
<dbReference type="KEGG" id="sgbi:P3F81_02820"/>
<organism evidence="1 2">
    <name type="scientific">Selenobaculum gibii</name>
    <dbReference type="NCBI Taxonomy" id="3054208"/>
    <lineage>
        <taxon>Bacteria</taxon>
        <taxon>Bacillati</taxon>
        <taxon>Bacillota</taxon>
        <taxon>Negativicutes</taxon>
        <taxon>Selenomonadales</taxon>
        <taxon>Selenomonadaceae</taxon>
        <taxon>Selenobaculum</taxon>
    </lineage>
</organism>
<dbReference type="EMBL" id="CP120678">
    <property type="protein sequence ID" value="WIW71263.1"/>
    <property type="molecule type" value="Genomic_DNA"/>
</dbReference>
<reference evidence="1" key="1">
    <citation type="submission" date="2023-03" db="EMBL/GenBank/DDBJ databases">
        <title>Selenobaculum gbiensis gen. nov. sp. nov., a new bacterium isolated from the gut microbiota of IBD patient.</title>
        <authorList>
            <person name="Yeo S."/>
            <person name="Park H."/>
            <person name="Huh C.S."/>
        </authorList>
    </citation>
    <scope>NUCLEOTIDE SEQUENCE</scope>
    <source>
        <strain evidence="1">ICN-92133</strain>
    </source>
</reference>
<protein>
    <submittedName>
        <fullName evidence="1">Transposase</fullName>
    </submittedName>
</protein>
<proteinExistence type="predicted"/>
<keyword evidence="2" id="KW-1185">Reference proteome</keyword>
<name>A0A9Y2AK89_9FIRM</name>
<evidence type="ECO:0000313" key="2">
    <source>
        <dbReference type="Proteomes" id="UP001243623"/>
    </source>
</evidence>
<dbReference type="AlphaFoldDB" id="A0A9Y2AK89"/>
<accession>A0A9Y2AK89</accession>
<gene>
    <name evidence="1" type="ORF">P3F81_02820</name>
</gene>
<evidence type="ECO:0000313" key="1">
    <source>
        <dbReference type="EMBL" id="WIW71263.1"/>
    </source>
</evidence>
<sequence>MPDVNACQTKPLESIYPFVFMDAIHYKRNHQIVTKAAYVVLGRK</sequence>